<keyword evidence="2" id="KW-1185">Reference proteome</keyword>
<sequence>MFYNFDYQIQVFFIFDEVILICPSKSDNDSDQYIELYFFNALNLVHACFLNTISCKGNAPIISKNSKVDDEATTSLTLLKDNLLNQLKQSHMIPRFPISIQFSFVRCLIGEMFCQVHL</sequence>
<dbReference type="Proteomes" id="UP001162992">
    <property type="component" value="Chromosome 1"/>
</dbReference>
<evidence type="ECO:0000313" key="1">
    <source>
        <dbReference type="EMBL" id="KAJ7567875.1"/>
    </source>
</evidence>
<dbReference type="EMBL" id="CM055092">
    <property type="protein sequence ID" value="KAJ7567875.1"/>
    <property type="molecule type" value="Genomic_DNA"/>
</dbReference>
<accession>A0ACC2EN77</accession>
<reference evidence="2" key="1">
    <citation type="journal article" date="2024" name="Proc. Natl. Acad. Sci. U.S.A.">
        <title>Extraordinary preservation of gene collinearity over three hundred million years revealed in homosporous lycophytes.</title>
        <authorList>
            <person name="Li C."/>
            <person name="Wickell D."/>
            <person name="Kuo L.Y."/>
            <person name="Chen X."/>
            <person name="Nie B."/>
            <person name="Liao X."/>
            <person name="Peng D."/>
            <person name="Ji J."/>
            <person name="Jenkins J."/>
            <person name="Williams M."/>
            <person name="Shu S."/>
            <person name="Plott C."/>
            <person name="Barry K."/>
            <person name="Rajasekar S."/>
            <person name="Grimwood J."/>
            <person name="Han X."/>
            <person name="Sun S."/>
            <person name="Hou Z."/>
            <person name="He W."/>
            <person name="Dai G."/>
            <person name="Sun C."/>
            <person name="Schmutz J."/>
            <person name="Leebens-Mack J.H."/>
            <person name="Li F.W."/>
            <person name="Wang L."/>
        </authorList>
    </citation>
    <scope>NUCLEOTIDE SEQUENCE [LARGE SCALE GENOMIC DNA]</scope>
    <source>
        <strain evidence="2">cv. PW_Plant_1</strain>
    </source>
</reference>
<comment type="caution">
    <text evidence="1">The sequence shown here is derived from an EMBL/GenBank/DDBJ whole genome shotgun (WGS) entry which is preliminary data.</text>
</comment>
<name>A0ACC2EN77_DIPCM</name>
<gene>
    <name evidence="1" type="ORF">O6H91_01G010900</name>
</gene>
<organism evidence="1 2">
    <name type="scientific">Diphasiastrum complanatum</name>
    <name type="common">Issler's clubmoss</name>
    <name type="synonym">Lycopodium complanatum</name>
    <dbReference type="NCBI Taxonomy" id="34168"/>
    <lineage>
        <taxon>Eukaryota</taxon>
        <taxon>Viridiplantae</taxon>
        <taxon>Streptophyta</taxon>
        <taxon>Embryophyta</taxon>
        <taxon>Tracheophyta</taxon>
        <taxon>Lycopodiopsida</taxon>
        <taxon>Lycopodiales</taxon>
        <taxon>Lycopodiaceae</taxon>
        <taxon>Lycopodioideae</taxon>
        <taxon>Diphasiastrum</taxon>
    </lineage>
</organism>
<evidence type="ECO:0000313" key="2">
    <source>
        <dbReference type="Proteomes" id="UP001162992"/>
    </source>
</evidence>
<protein>
    <submittedName>
        <fullName evidence="1">Uncharacterized protein</fullName>
    </submittedName>
</protein>
<proteinExistence type="predicted"/>